<gene>
    <name evidence="6" type="ORF">SAMN05216580_1390</name>
</gene>
<evidence type="ECO:0000313" key="6">
    <source>
        <dbReference type="EMBL" id="SDU10539.1"/>
    </source>
</evidence>
<evidence type="ECO:0000256" key="4">
    <source>
        <dbReference type="SAM" id="SignalP"/>
    </source>
</evidence>
<dbReference type="EMBL" id="LT629780">
    <property type="protein sequence ID" value="SDU10539.1"/>
    <property type="molecule type" value="Genomic_DNA"/>
</dbReference>
<comment type="similarity">
    <text evidence="2">Belongs to the bacterial solute-binding protein SsuA/TauA family.</text>
</comment>
<feature type="domain" description="SsuA/THI5-like" evidence="5">
    <location>
        <begin position="31"/>
        <end position="177"/>
    </location>
</feature>
<organism evidence="6 7">
    <name type="scientific">Geopseudomonas guangdongensis</name>
    <dbReference type="NCBI Taxonomy" id="1245526"/>
    <lineage>
        <taxon>Bacteria</taxon>
        <taxon>Pseudomonadati</taxon>
        <taxon>Pseudomonadota</taxon>
        <taxon>Gammaproteobacteria</taxon>
        <taxon>Pseudomonadales</taxon>
        <taxon>Pseudomonadaceae</taxon>
        <taxon>Geopseudomonas</taxon>
    </lineage>
</organism>
<feature type="chain" id="PRO_5009274265" evidence="4">
    <location>
        <begin position="18"/>
        <end position="310"/>
    </location>
</feature>
<sequence length="310" mass="33760">MRLFLLISLLCSLLACSGEPESLRIGGNRWPGYGPVYLADDLGWLQSQGIQLLEYPHATGVLRAFDNNLLDAALLTLDEALQLAARGHDLEILLITNISAGADVLYARPGIGRPQELAGQRIGVETGALGGHLLARTLELAGLAERDVQVVSLPIHEHAEALGAGRIDAAISFATEEPAFLAAGARRLLDTRALPDTVIDVLVVERGRISAQRREQLRALWFDSLREWHDNHEQADARLSRRLGIDQETLHLTVDGLQLGDRALNRRLLDDGRLAERLDSLHAFMRSHGLLASAIDTGSLLPAPCRSAQC</sequence>
<dbReference type="SUPFAM" id="SSF53850">
    <property type="entry name" value="Periplasmic binding protein-like II"/>
    <property type="match status" value="1"/>
</dbReference>
<accession>A0A1H2FT74</accession>
<evidence type="ECO:0000256" key="3">
    <source>
        <dbReference type="ARBA" id="ARBA00022729"/>
    </source>
</evidence>
<comment type="subcellular location">
    <subcellularLocation>
        <location evidence="1">Periplasm</location>
    </subcellularLocation>
</comment>
<dbReference type="Gene3D" id="3.40.190.10">
    <property type="entry name" value="Periplasmic binding protein-like II"/>
    <property type="match status" value="2"/>
</dbReference>
<evidence type="ECO:0000256" key="2">
    <source>
        <dbReference type="ARBA" id="ARBA00010742"/>
    </source>
</evidence>
<dbReference type="Proteomes" id="UP000243063">
    <property type="component" value="Chromosome I"/>
</dbReference>
<evidence type="ECO:0000259" key="5">
    <source>
        <dbReference type="Pfam" id="PF09084"/>
    </source>
</evidence>
<dbReference type="OrthoDB" id="5292144at2"/>
<name>A0A1H2FT74_9GAMM</name>
<dbReference type="PANTHER" id="PTHR30024:SF47">
    <property type="entry name" value="TAURINE-BINDING PERIPLASMIC PROTEIN"/>
    <property type="match status" value="1"/>
</dbReference>
<dbReference type="Pfam" id="PF09084">
    <property type="entry name" value="NMT1"/>
    <property type="match status" value="1"/>
</dbReference>
<dbReference type="PANTHER" id="PTHR30024">
    <property type="entry name" value="ALIPHATIC SULFONATES-BINDING PROTEIN-RELATED"/>
    <property type="match status" value="1"/>
</dbReference>
<dbReference type="RefSeq" id="WP_090213146.1">
    <property type="nucleotide sequence ID" value="NZ_LT629780.1"/>
</dbReference>
<keyword evidence="3 4" id="KW-0732">Signal</keyword>
<reference evidence="7" key="1">
    <citation type="submission" date="2016-10" db="EMBL/GenBank/DDBJ databases">
        <authorList>
            <person name="Varghese N."/>
            <person name="Submissions S."/>
        </authorList>
    </citation>
    <scope>NUCLEOTIDE SEQUENCE [LARGE SCALE GENOMIC DNA]</scope>
    <source>
        <strain evidence="7">CCTCC 2012022</strain>
    </source>
</reference>
<dbReference type="AlphaFoldDB" id="A0A1H2FT74"/>
<proteinExistence type="inferred from homology"/>
<dbReference type="InterPro" id="IPR015168">
    <property type="entry name" value="SsuA/THI5"/>
</dbReference>
<protein>
    <submittedName>
        <fullName evidence="6">NitT/TauT family transport system substrate-binding protein</fullName>
    </submittedName>
</protein>
<feature type="signal peptide" evidence="4">
    <location>
        <begin position="1"/>
        <end position="17"/>
    </location>
</feature>
<dbReference type="STRING" id="1245526.SAMN05216580_1390"/>
<dbReference type="PROSITE" id="PS51257">
    <property type="entry name" value="PROKAR_LIPOPROTEIN"/>
    <property type="match status" value="1"/>
</dbReference>
<evidence type="ECO:0000313" key="7">
    <source>
        <dbReference type="Proteomes" id="UP000243063"/>
    </source>
</evidence>
<keyword evidence="7" id="KW-1185">Reference proteome</keyword>
<evidence type="ECO:0000256" key="1">
    <source>
        <dbReference type="ARBA" id="ARBA00004418"/>
    </source>
</evidence>
<dbReference type="GO" id="GO:0042597">
    <property type="term" value="C:periplasmic space"/>
    <property type="evidence" value="ECO:0007669"/>
    <property type="project" value="UniProtKB-SubCell"/>
</dbReference>